<evidence type="ECO:0000313" key="1">
    <source>
        <dbReference type="EMBL" id="KAG0422072.1"/>
    </source>
</evidence>
<proteinExistence type="predicted"/>
<organism evidence="1 2">
    <name type="scientific">Ixodes persulcatus</name>
    <name type="common">Taiga tick</name>
    <dbReference type="NCBI Taxonomy" id="34615"/>
    <lineage>
        <taxon>Eukaryota</taxon>
        <taxon>Metazoa</taxon>
        <taxon>Ecdysozoa</taxon>
        <taxon>Arthropoda</taxon>
        <taxon>Chelicerata</taxon>
        <taxon>Arachnida</taxon>
        <taxon>Acari</taxon>
        <taxon>Parasitiformes</taxon>
        <taxon>Ixodida</taxon>
        <taxon>Ixodoidea</taxon>
        <taxon>Ixodidae</taxon>
        <taxon>Ixodinae</taxon>
        <taxon>Ixodes</taxon>
    </lineage>
</organism>
<protein>
    <submittedName>
        <fullName evidence="1">Uncharacterized protein</fullName>
    </submittedName>
</protein>
<name>A0AC60PP12_IXOPE</name>
<reference evidence="1 2" key="1">
    <citation type="journal article" date="2020" name="Cell">
        <title>Large-Scale Comparative Analyses of Tick Genomes Elucidate Their Genetic Diversity and Vector Capacities.</title>
        <authorList>
            <consortium name="Tick Genome and Microbiome Consortium (TIGMIC)"/>
            <person name="Jia N."/>
            <person name="Wang J."/>
            <person name="Shi W."/>
            <person name="Du L."/>
            <person name="Sun Y."/>
            <person name="Zhan W."/>
            <person name="Jiang J.F."/>
            <person name="Wang Q."/>
            <person name="Zhang B."/>
            <person name="Ji P."/>
            <person name="Bell-Sakyi L."/>
            <person name="Cui X.M."/>
            <person name="Yuan T.T."/>
            <person name="Jiang B.G."/>
            <person name="Yang W.F."/>
            <person name="Lam T.T."/>
            <person name="Chang Q.C."/>
            <person name="Ding S.J."/>
            <person name="Wang X.J."/>
            <person name="Zhu J.G."/>
            <person name="Ruan X.D."/>
            <person name="Zhao L."/>
            <person name="Wei J.T."/>
            <person name="Ye R.Z."/>
            <person name="Que T.C."/>
            <person name="Du C.H."/>
            <person name="Zhou Y.H."/>
            <person name="Cheng J.X."/>
            <person name="Dai P.F."/>
            <person name="Guo W.B."/>
            <person name="Han X.H."/>
            <person name="Huang E.J."/>
            <person name="Li L.F."/>
            <person name="Wei W."/>
            <person name="Gao Y.C."/>
            <person name="Liu J.Z."/>
            <person name="Shao H.Z."/>
            <person name="Wang X."/>
            <person name="Wang C.C."/>
            <person name="Yang T.C."/>
            <person name="Huo Q.B."/>
            <person name="Li W."/>
            <person name="Chen H.Y."/>
            <person name="Chen S.E."/>
            <person name="Zhou L.G."/>
            <person name="Ni X.B."/>
            <person name="Tian J.H."/>
            <person name="Sheng Y."/>
            <person name="Liu T."/>
            <person name="Pan Y.S."/>
            <person name="Xia L.Y."/>
            <person name="Li J."/>
            <person name="Zhao F."/>
            <person name="Cao W.C."/>
        </authorList>
    </citation>
    <scope>NUCLEOTIDE SEQUENCE [LARGE SCALE GENOMIC DNA]</scope>
    <source>
        <strain evidence="1">Iper-2018</strain>
    </source>
</reference>
<sequence length="459" mass="51433">MADDESASPLQLSRPSDQVSVVGDCLPPAIPPKKPQSNSLVLSTARRLYRRSNPYIAEGHGANGKSVPEGERRREERGEVRAPNGRAWIEVINGQTQASFPCLYSLFECLRTPNAGVQRSRSTLLSFEPGLGALMSLHALIFSPSACTLEFSVHSGSHSSRLEQTDPLTSLNPPRMAPSDPAGTSGSLESVAERGPSQKHRAYVLGLVNVGAVTRVWQRVGDQVAHATSEILAGLEPTRSEFFAHDLLPLLLRMREVWWATQRHVAGNFLSLYQKYEDSPQQWLMALREVDVHLLRTAIVHREILEGELEKLARTIELDGELPCADSIRHLQDVFVKEGVGYWLAEHLDLIWSEFGNQVQKGVVNLYKAFDSPFVRSWASSSQCRADDVAQVIHESWTGFIGRVQESRRYVVEEETSSYTQDELAVDLENSSIPHRIYIYTRILRRYEALVNHDWQGSV</sequence>
<dbReference type="Proteomes" id="UP000805193">
    <property type="component" value="Unassembled WGS sequence"/>
</dbReference>
<gene>
    <name evidence="1" type="ORF">HPB47_002095</name>
</gene>
<evidence type="ECO:0000313" key="2">
    <source>
        <dbReference type="Proteomes" id="UP000805193"/>
    </source>
</evidence>
<accession>A0AC60PP12</accession>
<comment type="caution">
    <text evidence="1">The sequence shown here is derived from an EMBL/GenBank/DDBJ whole genome shotgun (WGS) entry which is preliminary data.</text>
</comment>
<keyword evidence="2" id="KW-1185">Reference proteome</keyword>
<dbReference type="EMBL" id="JABSTQ010010279">
    <property type="protein sequence ID" value="KAG0422072.1"/>
    <property type="molecule type" value="Genomic_DNA"/>
</dbReference>